<proteinExistence type="predicted"/>
<sequence>MMEVDWKNFTLTIGVGEERYSGGPKEKRGFAKILAEKKGGRRISGMNMSFGWSI</sequence>
<dbReference type="EnsemblPlants" id="MELO3C006987.2.1">
    <property type="protein sequence ID" value="MELO3C006987.2.1"/>
    <property type="gene ID" value="MELO3C006987.2"/>
</dbReference>
<evidence type="ECO:0000313" key="1">
    <source>
        <dbReference type="EnsemblPlants" id="MELO3C006987.2.1"/>
    </source>
</evidence>
<dbReference type="Gramene" id="MELO3C006987.2.1">
    <property type="protein sequence ID" value="MELO3C006987.2.1"/>
    <property type="gene ID" value="MELO3C006987.2"/>
</dbReference>
<reference evidence="1" key="1">
    <citation type="submission" date="2023-03" db="UniProtKB">
        <authorList>
            <consortium name="EnsemblPlants"/>
        </authorList>
    </citation>
    <scope>IDENTIFICATION</scope>
</reference>
<organism evidence="1">
    <name type="scientific">Cucumis melo</name>
    <name type="common">Muskmelon</name>
    <dbReference type="NCBI Taxonomy" id="3656"/>
    <lineage>
        <taxon>Eukaryota</taxon>
        <taxon>Viridiplantae</taxon>
        <taxon>Streptophyta</taxon>
        <taxon>Embryophyta</taxon>
        <taxon>Tracheophyta</taxon>
        <taxon>Spermatophyta</taxon>
        <taxon>Magnoliopsida</taxon>
        <taxon>eudicotyledons</taxon>
        <taxon>Gunneridae</taxon>
        <taxon>Pentapetalae</taxon>
        <taxon>rosids</taxon>
        <taxon>fabids</taxon>
        <taxon>Cucurbitales</taxon>
        <taxon>Cucurbitaceae</taxon>
        <taxon>Benincaseae</taxon>
        <taxon>Cucumis</taxon>
    </lineage>
</organism>
<name>A0A9I9CQL2_CUCME</name>
<accession>A0A9I9CQL2</accession>
<dbReference type="AlphaFoldDB" id="A0A9I9CQL2"/>
<protein>
    <submittedName>
        <fullName evidence="1">Uncharacterized protein</fullName>
    </submittedName>
</protein>